<reference evidence="3" key="1">
    <citation type="submission" date="2022-11" db="UniProtKB">
        <authorList>
            <consortium name="WormBaseParasite"/>
        </authorList>
    </citation>
    <scope>IDENTIFICATION</scope>
</reference>
<accession>A0A914V1L5</accession>
<evidence type="ECO:0000313" key="2">
    <source>
        <dbReference type="Proteomes" id="UP000887566"/>
    </source>
</evidence>
<organism evidence="2 3">
    <name type="scientific">Plectus sambesii</name>
    <dbReference type="NCBI Taxonomy" id="2011161"/>
    <lineage>
        <taxon>Eukaryota</taxon>
        <taxon>Metazoa</taxon>
        <taxon>Ecdysozoa</taxon>
        <taxon>Nematoda</taxon>
        <taxon>Chromadorea</taxon>
        <taxon>Plectida</taxon>
        <taxon>Plectina</taxon>
        <taxon>Plectoidea</taxon>
        <taxon>Plectidae</taxon>
        <taxon>Plectus</taxon>
    </lineage>
</organism>
<feature type="compositionally biased region" description="Basic and acidic residues" evidence="1">
    <location>
        <begin position="168"/>
        <end position="190"/>
    </location>
</feature>
<proteinExistence type="predicted"/>
<dbReference type="Proteomes" id="UP000887566">
    <property type="component" value="Unplaced"/>
</dbReference>
<feature type="region of interest" description="Disordered" evidence="1">
    <location>
        <begin position="27"/>
        <end position="190"/>
    </location>
</feature>
<sequence>MTILLWAAAVVLLLVVVFYLGMTYQPIGPTTDAANPSKMRRSSSKRDSSGRHRHRSHSSHDRHRSQHKSPASGRTPTAPFADASVDRMAKPSADQQPPAEGVGSARKHSSSPHRQSSRRRHRPRSEVSASGRTASTISAAIDNEQFGKRTGTPAEHLRRHSSRHRSRTPVDPKPEGGHMRTSDKNESINV</sequence>
<dbReference type="AlphaFoldDB" id="A0A914V1L5"/>
<dbReference type="WBParaSite" id="PSAMB.scaffold14261size1944.g35964.t1">
    <property type="protein sequence ID" value="PSAMB.scaffold14261size1944.g35964.t1"/>
    <property type="gene ID" value="PSAMB.scaffold14261size1944.g35964"/>
</dbReference>
<evidence type="ECO:0000313" key="3">
    <source>
        <dbReference type="WBParaSite" id="PSAMB.scaffold14261size1944.g35964.t1"/>
    </source>
</evidence>
<evidence type="ECO:0000256" key="1">
    <source>
        <dbReference type="SAM" id="MobiDB-lite"/>
    </source>
</evidence>
<protein>
    <submittedName>
        <fullName evidence="3">Secreted protein</fullName>
    </submittedName>
</protein>
<keyword evidence="2" id="KW-1185">Reference proteome</keyword>
<name>A0A914V1L5_9BILA</name>
<feature type="compositionally biased region" description="Basic residues" evidence="1">
    <location>
        <begin position="51"/>
        <end position="67"/>
    </location>
</feature>
<feature type="compositionally biased region" description="Basic residues" evidence="1">
    <location>
        <begin position="157"/>
        <end position="167"/>
    </location>
</feature>
<feature type="compositionally biased region" description="Basic residues" evidence="1">
    <location>
        <begin position="105"/>
        <end position="123"/>
    </location>
</feature>
<feature type="compositionally biased region" description="Polar residues" evidence="1">
    <location>
        <begin position="127"/>
        <end position="138"/>
    </location>
</feature>